<feature type="transmembrane region" description="Helical" evidence="7">
    <location>
        <begin position="454"/>
        <end position="472"/>
    </location>
</feature>
<comment type="similarity">
    <text evidence="2">Belongs to the nucleobase:cation symporter-2 (NCS2) (TC 2.A.40) family.</text>
</comment>
<evidence type="ECO:0000313" key="9">
    <source>
        <dbReference type="Proteomes" id="UP000275408"/>
    </source>
</evidence>
<dbReference type="STRING" id="46731.A0A3M6U2Z4"/>
<keyword evidence="4 7" id="KW-1133">Transmembrane helix</keyword>
<evidence type="ECO:0000256" key="6">
    <source>
        <dbReference type="SAM" id="MobiDB-lite"/>
    </source>
</evidence>
<proteinExistence type="inferred from homology"/>
<protein>
    <recommendedName>
        <fullName evidence="10">Solute carrier family 23 member 2</fullName>
    </recommendedName>
</protein>
<feature type="transmembrane region" description="Helical" evidence="7">
    <location>
        <begin position="308"/>
        <end position="330"/>
    </location>
</feature>
<feature type="transmembrane region" description="Helical" evidence="7">
    <location>
        <begin position="80"/>
        <end position="99"/>
    </location>
</feature>
<feature type="transmembrane region" description="Helical" evidence="7">
    <location>
        <begin position="155"/>
        <end position="178"/>
    </location>
</feature>
<comment type="caution">
    <text evidence="8">The sequence shown here is derived from an EMBL/GenBank/DDBJ whole genome shotgun (WGS) entry which is preliminary data.</text>
</comment>
<accession>A0A3M6U2Z4</accession>
<dbReference type="Pfam" id="PF00860">
    <property type="entry name" value="Xan_ur_permease"/>
    <property type="match status" value="1"/>
</dbReference>
<evidence type="ECO:0000256" key="7">
    <source>
        <dbReference type="SAM" id="Phobius"/>
    </source>
</evidence>
<keyword evidence="5 7" id="KW-0472">Membrane</keyword>
<dbReference type="GO" id="GO:0016020">
    <property type="term" value="C:membrane"/>
    <property type="evidence" value="ECO:0007669"/>
    <property type="project" value="UniProtKB-SubCell"/>
</dbReference>
<gene>
    <name evidence="8" type="ORF">pdam_00010620</name>
</gene>
<evidence type="ECO:0000256" key="3">
    <source>
        <dbReference type="ARBA" id="ARBA00022692"/>
    </source>
</evidence>
<dbReference type="OMA" id="GLGFDWN"/>
<evidence type="ECO:0000256" key="1">
    <source>
        <dbReference type="ARBA" id="ARBA00004141"/>
    </source>
</evidence>
<feature type="transmembrane region" description="Helical" evidence="7">
    <location>
        <begin position="492"/>
        <end position="512"/>
    </location>
</feature>
<dbReference type="PANTHER" id="PTHR11119">
    <property type="entry name" value="XANTHINE-URACIL / VITAMIN C PERMEASE FAMILY MEMBER"/>
    <property type="match status" value="1"/>
</dbReference>
<dbReference type="InterPro" id="IPR006043">
    <property type="entry name" value="NCS2"/>
</dbReference>
<dbReference type="AlphaFoldDB" id="A0A3M6U2Z4"/>
<name>A0A3M6U2Z4_POCDA</name>
<evidence type="ECO:0000256" key="4">
    <source>
        <dbReference type="ARBA" id="ARBA00022989"/>
    </source>
</evidence>
<feature type="compositionally biased region" description="Basic and acidic residues" evidence="6">
    <location>
        <begin position="1"/>
        <end position="12"/>
    </location>
</feature>
<feature type="transmembrane region" description="Helical" evidence="7">
    <location>
        <begin position="396"/>
        <end position="418"/>
    </location>
</feature>
<feature type="transmembrane region" description="Helical" evidence="7">
    <location>
        <begin position="248"/>
        <end position="274"/>
    </location>
</feature>
<dbReference type="GO" id="GO:0022857">
    <property type="term" value="F:transmembrane transporter activity"/>
    <property type="evidence" value="ECO:0007669"/>
    <property type="project" value="InterPro"/>
</dbReference>
<keyword evidence="9" id="KW-1185">Reference proteome</keyword>
<sequence>MTAMQKNEKQEIEMSVPSVEPQLETEKKKRPLGLSYLIDENPPWYMCSLLGFQHFLTMLGSTLAIPFIISGPMCFADNPLAISEVLSTIYFVSGFVTLLQTTIGVRLPIVQGGTFAFITPTFAILSLPKWACPTAEGSGNSTVDSELWKPRMREIQGAIMVSSLFQIFIGFTGLVGFLLRFIGPLTIAPTVTLVGVALFRVAADNAGNHWGISMTTIVFIAVFSQYLTNVKVPVPAYRGGLRIGHFPLFRLFPIILAIAVSWALCAIITVAGGFPSDPMNPQYKARTDARIAVLKEAKWLRFPYPGQWGMPTVSLAGVFGILAGVLASIIESVGDYYACARLAGAPPPPEHAINRGIGIEGLGCLLAGAFGTGNGTTSYSENIGAIGITKVGSRRVIQYGAIIVMIIGVVGKVGALFVSIPDPIVGGVFMVMFGMIAAVGISNLQFADMNSSRNLFIVGFSIVFGLALPHYMENHPNAIDTGVTEIDQILTVLMKTSMAVGCIAALILDNTIPGTLEERGLKSWRCDLSAENDGNSQTASIRVYDLPFCLKRLGDCKAAKYIPFLPYNHSEPNNVYDMELEYSTSNL</sequence>
<dbReference type="Proteomes" id="UP000275408">
    <property type="component" value="Unassembled WGS sequence"/>
</dbReference>
<dbReference type="EMBL" id="RCHS01002347">
    <property type="protein sequence ID" value="RMX47904.1"/>
    <property type="molecule type" value="Genomic_DNA"/>
</dbReference>
<evidence type="ECO:0000256" key="2">
    <source>
        <dbReference type="ARBA" id="ARBA00008821"/>
    </source>
</evidence>
<keyword evidence="3 7" id="KW-0812">Transmembrane</keyword>
<evidence type="ECO:0000256" key="5">
    <source>
        <dbReference type="ARBA" id="ARBA00023136"/>
    </source>
</evidence>
<dbReference type="OrthoDB" id="1641903at2759"/>
<feature type="region of interest" description="Disordered" evidence="6">
    <location>
        <begin position="1"/>
        <end position="24"/>
    </location>
</feature>
<reference evidence="8 9" key="1">
    <citation type="journal article" date="2018" name="Sci. Rep.">
        <title>Comparative analysis of the Pocillopora damicornis genome highlights role of immune system in coral evolution.</title>
        <authorList>
            <person name="Cunning R."/>
            <person name="Bay R.A."/>
            <person name="Gillette P."/>
            <person name="Baker A.C."/>
            <person name="Traylor-Knowles N."/>
        </authorList>
    </citation>
    <scope>NUCLEOTIDE SEQUENCE [LARGE SCALE GENOMIC DNA]</scope>
    <source>
        <strain evidence="8">RSMAS</strain>
        <tissue evidence="8">Whole animal</tissue>
    </source>
</reference>
<feature type="transmembrane region" description="Helical" evidence="7">
    <location>
        <begin position="209"/>
        <end position="227"/>
    </location>
</feature>
<organism evidence="8 9">
    <name type="scientific">Pocillopora damicornis</name>
    <name type="common">Cauliflower coral</name>
    <name type="synonym">Millepora damicornis</name>
    <dbReference type="NCBI Taxonomy" id="46731"/>
    <lineage>
        <taxon>Eukaryota</taxon>
        <taxon>Metazoa</taxon>
        <taxon>Cnidaria</taxon>
        <taxon>Anthozoa</taxon>
        <taxon>Hexacorallia</taxon>
        <taxon>Scleractinia</taxon>
        <taxon>Astrocoeniina</taxon>
        <taxon>Pocilloporidae</taxon>
        <taxon>Pocillopora</taxon>
    </lineage>
</organism>
<feature type="transmembrane region" description="Helical" evidence="7">
    <location>
        <begin position="185"/>
        <end position="203"/>
    </location>
</feature>
<feature type="transmembrane region" description="Helical" evidence="7">
    <location>
        <begin position="424"/>
        <end position="442"/>
    </location>
</feature>
<comment type="subcellular location">
    <subcellularLocation>
        <location evidence="1">Membrane</location>
        <topology evidence="1">Multi-pass membrane protein</topology>
    </subcellularLocation>
</comment>
<evidence type="ECO:0000313" key="8">
    <source>
        <dbReference type="EMBL" id="RMX47904.1"/>
    </source>
</evidence>
<feature type="transmembrane region" description="Helical" evidence="7">
    <location>
        <begin position="43"/>
        <end position="68"/>
    </location>
</feature>
<evidence type="ECO:0008006" key="10">
    <source>
        <dbReference type="Google" id="ProtNLM"/>
    </source>
</evidence>